<dbReference type="PANTHER" id="PTHR46825">
    <property type="entry name" value="D-ALANYL-D-ALANINE-CARBOXYPEPTIDASE/ENDOPEPTIDASE AMPH"/>
    <property type="match status" value="1"/>
</dbReference>
<name>A0ABW5XBE4_9FLAO</name>
<feature type="chain" id="PRO_5046715962" evidence="2">
    <location>
        <begin position="23"/>
        <end position="496"/>
    </location>
</feature>
<dbReference type="PANTHER" id="PTHR46825:SF9">
    <property type="entry name" value="BETA-LACTAMASE-RELATED DOMAIN-CONTAINING PROTEIN"/>
    <property type="match status" value="1"/>
</dbReference>
<feature type="domain" description="Beta-lactamase-related" evidence="3">
    <location>
        <begin position="40"/>
        <end position="321"/>
    </location>
</feature>
<dbReference type="Pfam" id="PF00144">
    <property type="entry name" value="Beta-lactamase"/>
    <property type="match status" value="1"/>
</dbReference>
<dbReference type="EMBL" id="JBHUOJ010000033">
    <property type="protein sequence ID" value="MFD2834718.1"/>
    <property type="molecule type" value="Genomic_DNA"/>
</dbReference>
<evidence type="ECO:0000313" key="5">
    <source>
        <dbReference type="Proteomes" id="UP001597438"/>
    </source>
</evidence>
<dbReference type="InterPro" id="IPR012338">
    <property type="entry name" value="Beta-lactam/transpept-like"/>
</dbReference>
<dbReference type="InterPro" id="IPR011990">
    <property type="entry name" value="TPR-like_helical_dom_sf"/>
</dbReference>
<dbReference type="InterPro" id="IPR019734">
    <property type="entry name" value="TPR_rpt"/>
</dbReference>
<reference evidence="5" key="1">
    <citation type="journal article" date="2019" name="Int. J. Syst. Evol. Microbiol.">
        <title>The Global Catalogue of Microorganisms (GCM) 10K type strain sequencing project: providing services to taxonomists for standard genome sequencing and annotation.</title>
        <authorList>
            <consortium name="The Broad Institute Genomics Platform"/>
            <consortium name="The Broad Institute Genome Sequencing Center for Infectious Disease"/>
            <person name="Wu L."/>
            <person name="Ma J."/>
        </authorList>
    </citation>
    <scope>NUCLEOTIDE SEQUENCE [LARGE SCALE GENOMIC DNA]</scope>
    <source>
        <strain evidence="5">KCTC 52925</strain>
    </source>
</reference>
<dbReference type="RefSeq" id="WP_251740651.1">
    <property type="nucleotide sequence ID" value="NZ_JBHUOJ010000033.1"/>
</dbReference>
<dbReference type="SUPFAM" id="SSF48452">
    <property type="entry name" value="TPR-like"/>
    <property type="match status" value="1"/>
</dbReference>
<dbReference type="SMART" id="SM00028">
    <property type="entry name" value="TPR"/>
    <property type="match status" value="1"/>
</dbReference>
<sequence>MQKQTFFAYLIFFLGFTFQSSAQDTHQAQIDTLLDICYERGIFNGNALVIKDDKIIYSAEKGFTDASKTKQLDKNSIFDIGSISKEFNAVAIMMLEEKGLLNLDDEISKYQLGLPEWSHKITIKNLLQYSSGLPLVDWENVHGDNDLYNNLKSLNALEFEPGTGYLYSNNNVFLQRRIVEKITGKTFSEFIKLNLLQPMGMHNSVIDHQYENPNFVRGFNSDNINDEKLELKMSGWVCPNISDLAKWAKQLLSYNLISRKSLHTLFETYSNDSQSPLGNGKFVNGELVTYEHHGSSLNYESMVHFDLQEKLLIILMTNSKSLKISEINEAIRHILKDEGYEIPQKSVYLTIREKTYDDVDEGVAYYKRLKDSSLDTYNFSDQWELARLSYKLLEKNQNEEAIKILELLISELPIKSEETLEFIGSRILEENQVDKSIKVYELMVAEFPSGKSYSGLGDAYFKKEQIDLALRNYKKSLQIEPENENSKKMILAIEKL</sequence>
<dbReference type="InterPro" id="IPR050491">
    <property type="entry name" value="AmpC-like"/>
</dbReference>
<dbReference type="InterPro" id="IPR001466">
    <property type="entry name" value="Beta-lactam-related"/>
</dbReference>
<organism evidence="4 5">
    <name type="scientific">Christiangramia antarctica</name>
    <dbReference type="NCBI Taxonomy" id="2058158"/>
    <lineage>
        <taxon>Bacteria</taxon>
        <taxon>Pseudomonadati</taxon>
        <taxon>Bacteroidota</taxon>
        <taxon>Flavobacteriia</taxon>
        <taxon>Flavobacteriales</taxon>
        <taxon>Flavobacteriaceae</taxon>
        <taxon>Christiangramia</taxon>
    </lineage>
</organism>
<protein>
    <submittedName>
        <fullName evidence="4">Serine hydrolase</fullName>
    </submittedName>
</protein>
<feature type="repeat" description="TPR" evidence="1">
    <location>
        <begin position="450"/>
        <end position="483"/>
    </location>
</feature>
<keyword evidence="4" id="KW-0378">Hydrolase</keyword>
<evidence type="ECO:0000313" key="4">
    <source>
        <dbReference type="EMBL" id="MFD2834718.1"/>
    </source>
</evidence>
<keyword evidence="2" id="KW-0732">Signal</keyword>
<comment type="caution">
    <text evidence="4">The sequence shown here is derived from an EMBL/GenBank/DDBJ whole genome shotgun (WGS) entry which is preliminary data.</text>
</comment>
<dbReference type="PROSITE" id="PS50293">
    <property type="entry name" value="TPR_REGION"/>
    <property type="match status" value="1"/>
</dbReference>
<dbReference type="GO" id="GO:0016787">
    <property type="term" value="F:hydrolase activity"/>
    <property type="evidence" value="ECO:0007669"/>
    <property type="project" value="UniProtKB-KW"/>
</dbReference>
<dbReference type="SUPFAM" id="SSF56601">
    <property type="entry name" value="beta-lactamase/transpeptidase-like"/>
    <property type="match status" value="1"/>
</dbReference>
<keyword evidence="1" id="KW-0802">TPR repeat</keyword>
<dbReference type="Gene3D" id="3.40.710.10">
    <property type="entry name" value="DD-peptidase/beta-lactamase superfamily"/>
    <property type="match status" value="1"/>
</dbReference>
<feature type="signal peptide" evidence="2">
    <location>
        <begin position="1"/>
        <end position="22"/>
    </location>
</feature>
<accession>A0ABW5XBE4</accession>
<evidence type="ECO:0000259" key="3">
    <source>
        <dbReference type="Pfam" id="PF00144"/>
    </source>
</evidence>
<dbReference type="Pfam" id="PF00515">
    <property type="entry name" value="TPR_1"/>
    <property type="match status" value="1"/>
</dbReference>
<proteinExistence type="predicted"/>
<evidence type="ECO:0000256" key="1">
    <source>
        <dbReference type="PROSITE-ProRule" id="PRU00339"/>
    </source>
</evidence>
<dbReference type="Gene3D" id="1.25.40.10">
    <property type="entry name" value="Tetratricopeptide repeat domain"/>
    <property type="match status" value="1"/>
</dbReference>
<evidence type="ECO:0000256" key="2">
    <source>
        <dbReference type="SAM" id="SignalP"/>
    </source>
</evidence>
<dbReference type="PROSITE" id="PS50005">
    <property type="entry name" value="TPR"/>
    <property type="match status" value="1"/>
</dbReference>
<dbReference type="Proteomes" id="UP001597438">
    <property type="component" value="Unassembled WGS sequence"/>
</dbReference>
<keyword evidence="5" id="KW-1185">Reference proteome</keyword>
<gene>
    <name evidence="4" type="ORF">ACFSYS_15610</name>
</gene>